<evidence type="ECO:0000313" key="6">
    <source>
        <dbReference type="Proteomes" id="UP000249616"/>
    </source>
</evidence>
<dbReference type="InterPro" id="IPR013341">
    <property type="entry name" value="Mandelate_racemase_N_dom"/>
</dbReference>
<comment type="cofactor">
    <cofactor evidence="1">
        <name>Mg(2+)</name>
        <dbReference type="ChEBI" id="CHEBI:18420"/>
    </cofactor>
</comment>
<dbReference type="SFLD" id="SFLDS00001">
    <property type="entry name" value="Enolase"/>
    <property type="match status" value="1"/>
</dbReference>
<dbReference type="GeneID" id="32588214"/>
<dbReference type="SUPFAM" id="SSF51604">
    <property type="entry name" value="Enolase C-terminal domain-like"/>
    <property type="match status" value="1"/>
</dbReference>
<dbReference type="Gene3D" id="3.30.390.10">
    <property type="entry name" value="Enolase-like, N-terminal domain"/>
    <property type="match status" value="1"/>
</dbReference>
<dbReference type="InterPro" id="IPR046945">
    <property type="entry name" value="RHMD-like"/>
</dbReference>
<proteinExistence type="predicted"/>
<dbReference type="Proteomes" id="UP000249616">
    <property type="component" value="Chromosome"/>
</dbReference>
<evidence type="ECO:0000256" key="1">
    <source>
        <dbReference type="ARBA" id="ARBA00001946"/>
    </source>
</evidence>
<keyword evidence="2" id="KW-0479">Metal-binding</keyword>
<reference evidence="5 6" key="1">
    <citation type="journal article" date="2019" name="Int. J. Syst. Evol. Microbiol.">
        <title>Streptomyces cadmiisoli sp. nov., a novel actinomycete isolated from cadmium-contaminated soil.</title>
        <authorList>
            <person name="Li K."/>
            <person name="Tang X."/>
            <person name="Zhao J."/>
            <person name="Guo Y."/>
            <person name="Tang Y."/>
            <person name="Gao J."/>
        </authorList>
    </citation>
    <scope>NUCLEOTIDE SEQUENCE [LARGE SCALE GENOMIC DNA]</scope>
    <source>
        <strain evidence="5 6">ZFG47</strain>
    </source>
</reference>
<dbReference type="SMART" id="SM00922">
    <property type="entry name" value="MR_MLE"/>
    <property type="match status" value="1"/>
</dbReference>
<dbReference type="InterPro" id="IPR029017">
    <property type="entry name" value="Enolase-like_N"/>
</dbReference>
<dbReference type="Pfam" id="PF13378">
    <property type="entry name" value="MR_MLE_C"/>
    <property type="match status" value="1"/>
</dbReference>
<evidence type="ECO:0000259" key="4">
    <source>
        <dbReference type="SMART" id="SM00922"/>
    </source>
</evidence>
<dbReference type="SUPFAM" id="SSF54826">
    <property type="entry name" value="Enolase N-terminal domain-like"/>
    <property type="match status" value="1"/>
</dbReference>
<dbReference type="GO" id="GO:0000287">
    <property type="term" value="F:magnesium ion binding"/>
    <property type="evidence" value="ECO:0007669"/>
    <property type="project" value="TreeGrafter"/>
</dbReference>
<organism evidence="5 6">
    <name type="scientific">Streptomyces cadmiisoli</name>
    <dbReference type="NCBI Taxonomy" id="2184053"/>
    <lineage>
        <taxon>Bacteria</taxon>
        <taxon>Bacillati</taxon>
        <taxon>Actinomycetota</taxon>
        <taxon>Actinomycetes</taxon>
        <taxon>Kitasatosporales</taxon>
        <taxon>Streptomycetaceae</taxon>
        <taxon>Streptomyces</taxon>
        <taxon>Streptomyces aurantiacus group</taxon>
    </lineage>
</organism>
<dbReference type="EMBL" id="CP030073">
    <property type="protein sequence ID" value="AWW41774.1"/>
    <property type="molecule type" value="Genomic_DNA"/>
</dbReference>
<keyword evidence="3" id="KW-0460">Magnesium</keyword>
<dbReference type="InterPro" id="IPR036849">
    <property type="entry name" value="Enolase-like_C_sf"/>
</dbReference>
<dbReference type="SFLD" id="SFLDG00179">
    <property type="entry name" value="mandelate_racemase"/>
    <property type="match status" value="1"/>
</dbReference>
<dbReference type="InterPro" id="IPR029065">
    <property type="entry name" value="Enolase_C-like"/>
</dbReference>
<dbReference type="KEGG" id="scad:DN051_38315"/>
<accession>A0A2Z4J9D1</accession>
<protein>
    <submittedName>
        <fullName evidence="5">Mandelate racemase/muconate lactonizing enzyme family protein</fullName>
    </submittedName>
</protein>
<evidence type="ECO:0000313" key="5">
    <source>
        <dbReference type="EMBL" id="AWW41774.1"/>
    </source>
</evidence>
<dbReference type="AlphaFoldDB" id="A0A2Z4J9D1"/>
<gene>
    <name evidence="5" type="ORF">DN051_38315</name>
</gene>
<dbReference type="Pfam" id="PF02746">
    <property type="entry name" value="MR_MLE_N"/>
    <property type="match status" value="1"/>
</dbReference>
<dbReference type="PANTHER" id="PTHR13794:SF58">
    <property type="entry name" value="MITOCHONDRIAL ENOLASE SUPERFAMILY MEMBER 1"/>
    <property type="match status" value="1"/>
</dbReference>
<dbReference type="PANTHER" id="PTHR13794">
    <property type="entry name" value="ENOLASE SUPERFAMILY, MANDELATE RACEMASE"/>
    <property type="match status" value="1"/>
</dbReference>
<dbReference type="InterPro" id="IPR013342">
    <property type="entry name" value="Mandelate_racemase_C"/>
</dbReference>
<dbReference type="GO" id="GO:0016052">
    <property type="term" value="P:carbohydrate catabolic process"/>
    <property type="evidence" value="ECO:0007669"/>
    <property type="project" value="TreeGrafter"/>
</dbReference>
<dbReference type="GO" id="GO:0016836">
    <property type="term" value="F:hydro-lyase activity"/>
    <property type="evidence" value="ECO:0007669"/>
    <property type="project" value="TreeGrafter"/>
</dbReference>
<name>A0A2Z4J9D1_9ACTN</name>
<dbReference type="Gene3D" id="3.20.20.120">
    <property type="entry name" value="Enolase-like C-terminal domain"/>
    <property type="match status" value="1"/>
</dbReference>
<sequence length="370" mass="39810">MPSTPSDQGRIARAALQIVDLPLGAARGGSGATQLQLVIVRLTDTDGASGTGYTYALGPGMAATAALIEELHLPAVAGMPLAEWDRTRYRMQEATHRLGTGITRLATSAIDIAIWDLRATRRGLPLYQLLGAHRDEVPVYGSGRATHAMSTEELVAGSRSYVDEGYSAVKLRVGVRPPAEDVARVSAVREALGDGVGIMVDANERLDLATAVWMAPRLADLGVLWFEEPVPTRHIEAYRTLASRQAPPLAVGEHVLDASGFTAFTTSAPIWMPDAPLAGGVSEFLRIDALAEAHGTSVTPHFLPELHVHLVAAGRATTWLEHFPLLDDLLVETLEIRNGRAAPPDRPGHGLRWDEDRLSAHRVRRVELSA</sequence>
<dbReference type="RefSeq" id="WP_053760383.1">
    <property type="nucleotide sequence ID" value="NZ_CP030073.1"/>
</dbReference>
<keyword evidence="6" id="KW-1185">Reference proteome</keyword>
<feature type="domain" description="Mandelate racemase/muconate lactonizing enzyme C-terminal" evidence="4">
    <location>
        <begin position="151"/>
        <end position="248"/>
    </location>
</feature>
<evidence type="ECO:0000256" key="2">
    <source>
        <dbReference type="ARBA" id="ARBA00022723"/>
    </source>
</evidence>
<dbReference type="CDD" id="cd03316">
    <property type="entry name" value="MR_like"/>
    <property type="match status" value="1"/>
</dbReference>
<evidence type="ECO:0000256" key="3">
    <source>
        <dbReference type="ARBA" id="ARBA00022842"/>
    </source>
</evidence>